<proteinExistence type="predicted"/>
<dbReference type="AlphaFoldDB" id="A0AAP0EA81"/>
<comment type="caution">
    <text evidence="1">The sequence shown here is derived from an EMBL/GenBank/DDBJ whole genome shotgun (WGS) entry which is preliminary data.</text>
</comment>
<sequence>MRCEELTQATLDQSVDEMQLYYDALRDCPKGHVYELESYCSKKWRFGYPSDNAS</sequence>
<evidence type="ECO:0000313" key="1">
    <source>
        <dbReference type="EMBL" id="KAK9085418.1"/>
    </source>
</evidence>
<dbReference type="Proteomes" id="UP001417504">
    <property type="component" value="Unassembled WGS sequence"/>
</dbReference>
<accession>A0AAP0EA81</accession>
<evidence type="ECO:0000313" key="2">
    <source>
        <dbReference type="Proteomes" id="UP001417504"/>
    </source>
</evidence>
<reference evidence="1 2" key="1">
    <citation type="submission" date="2024-01" db="EMBL/GenBank/DDBJ databases">
        <title>Genome assemblies of Stephania.</title>
        <authorList>
            <person name="Yang L."/>
        </authorList>
    </citation>
    <scope>NUCLEOTIDE SEQUENCE [LARGE SCALE GENOMIC DNA]</scope>
    <source>
        <strain evidence="1">QJT</strain>
        <tissue evidence="1">Leaf</tissue>
    </source>
</reference>
<keyword evidence="2" id="KW-1185">Reference proteome</keyword>
<protein>
    <submittedName>
        <fullName evidence="1">Uncharacterized protein</fullName>
    </submittedName>
</protein>
<gene>
    <name evidence="1" type="ORF">Sjap_025829</name>
</gene>
<dbReference type="EMBL" id="JBBNAE010000011">
    <property type="protein sequence ID" value="KAK9085418.1"/>
    <property type="molecule type" value="Genomic_DNA"/>
</dbReference>
<name>A0AAP0EA81_9MAGN</name>
<organism evidence="1 2">
    <name type="scientific">Stephania japonica</name>
    <dbReference type="NCBI Taxonomy" id="461633"/>
    <lineage>
        <taxon>Eukaryota</taxon>
        <taxon>Viridiplantae</taxon>
        <taxon>Streptophyta</taxon>
        <taxon>Embryophyta</taxon>
        <taxon>Tracheophyta</taxon>
        <taxon>Spermatophyta</taxon>
        <taxon>Magnoliopsida</taxon>
        <taxon>Ranunculales</taxon>
        <taxon>Menispermaceae</taxon>
        <taxon>Menispermoideae</taxon>
        <taxon>Cissampelideae</taxon>
        <taxon>Stephania</taxon>
    </lineage>
</organism>